<dbReference type="PROSITE" id="PS01176">
    <property type="entry name" value="IF2"/>
    <property type="match status" value="1"/>
</dbReference>
<dbReference type="Gene3D" id="3.40.50.300">
    <property type="entry name" value="P-loop containing nucleotide triphosphate hydrolases"/>
    <property type="match status" value="1"/>
</dbReference>
<comment type="function">
    <text evidence="7 8 9">One of the essential components for the initiation of protein synthesis. Protects formylmethionyl-tRNA from spontaneous hydrolysis and promotes its binding to the 30S ribosomal subunits. Also involved in the hydrolysis of GTP during the formation of the 70S ribosomal complex.</text>
</comment>
<dbReference type="Pfam" id="PF00009">
    <property type="entry name" value="GTP_EFTU"/>
    <property type="match status" value="1"/>
</dbReference>
<dbReference type="PROSITE" id="PS51722">
    <property type="entry name" value="G_TR_2"/>
    <property type="match status" value="1"/>
</dbReference>
<feature type="domain" description="Tr-type G" evidence="11">
    <location>
        <begin position="418"/>
        <end position="587"/>
    </location>
</feature>
<keyword evidence="6 8" id="KW-0342">GTP-binding</keyword>
<dbReference type="SUPFAM" id="SSF52540">
    <property type="entry name" value="P-loop containing nucleoside triphosphate hydrolases"/>
    <property type="match status" value="1"/>
</dbReference>
<comment type="similarity">
    <text evidence="1 8 9">Belongs to the TRAFAC class translation factor GTPase superfamily. Classic translation factor GTPase family. IF-2 subfamily.</text>
</comment>
<feature type="compositionally biased region" description="Basic and acidic residues" evidence="10">
    <location>
        <begin position="214"/>
        <end position="244"/>
    </location>
</feature>
<dbReference type="GO" id="GO:0005829">
    <property type="term" value="C:cytosol"/>
    <property type="evidence" value="ECO:0007669"/>
    <property type="project" value="TreeGrafter"/>
</dbReference>
<keyword evidence="3 8" id="KW-0396">Initiation factor</keyword>
<evidence type="ECO:0000256" key="7">
    <source>
        <dbReference type="ARBA" id="ARBA00025162"/>
    </source>
</evidence>
<keyword evidence="4 8" id="KW-0547">Nucleotide-binding</keyword>
<evidence type="ECO:0000256" key="8">
    <source>
        <dbReference type="HAMAP-Rule" id="MF_00100"/>
    </source>
</evidence>
<dbReference type="Gene3D" id="3.40.50.10050">
    <property type="entry name" value="Translation initiation factor IF- 2, domain 3"/>
    <property type="match status" value="1"/>
</dbReference>
<evidence type="ECO:0000256" key="10">
    <source>
        <dbReference type="SAM" id="MobiDB-lite"/>
    </source>
</evidence>
<feature type="binding site" evidence="8">
    <location>
        <begin position="473"/>
        <end position="477"/>
    </location>
    <ligand>
        <name>GTP</name>
        <dbReference type="ChEBI" id="CHEBI:37565"/>
    </ligand>
</feature>
<evidence type="ECO:0000256" key="1">
    <source>
        <dbReference type="ARBA" id="ARBA00007733"/>
    </source>
</evidence>
<feature type="compositionally biased region" description="Basic and acidic residues" evidence="10">
    <location>
        <begin position="117"/>
        <end position="136"/>
    </location>
</feature>
<reference evidence="13" key="1">
    <citation type="submission" date="2015-06" db="EMBL/GenBank/DDBJ databases">
        <authorList>
            <person name="Bertelli C."/>
        </authorList>
    </citation>
    <scope>NUCLEOTIDE SEQUENCE [LARGE SCALE GENOMIC DNA]</scope>
    <source>
        <strain evidence="13">CRIB-30</strain>
    </source>
</reference>
<dbReference type="RefSeq" id="WP_098039174.1">
    <property type="nucleotide sequence ID" value="NZ_CWGJ01000027.1"/>
</dbReference>
<dbReference type="InterPro" id="IPR006847">
    <property type="entry name" value="IF2_N"/>
</dbReference>
<dbReference type="InterPro" id="IPR027417">
    <property type="entry name" value="P-loop_NTPase"/>
</dbReference>
<dbReference type="FunFam" id="3.40.50.300:FF:000019">
    <property type="entry name" value="Translation initiation factor IF-2"/>
    <property type="match status" value="1"/>
</dbReference>
<dbReference type="InterPro" id="IPR000178">
    <property type="entry name" value="TF_IF2_bacterial-like"/>
</dbReference>
<dbReference type="CDD" id="cd03702">
    <property type="entry name" value="IF2_mtIF2_II"/>
    <property type="match status" value="1"/>
</dbReference>
<dbReference type="InterPro" id="IPR036925">
    <property type="entry name" value="TIF_IF2_dom3_sf"/>
</dbReference>
<protein>
    <recommendedName>
        <fullName evidence="2 8">Translation initiation factor IF-2</fullName>
    </recommendedName>
</protein>
<dbReference type="InterPro" id="IPR009000">
    <property type="entry name" value="Transl_B-barrel_sf"/>
</dbReference>
<dbReference type="PANTHER" id="PTHR43381:SF5">
    <property type="entry name" value="TR-TYPE G DOMAIN-CONTAINING PROTEIN"/>
    <property type="match status" value="1"/>
</dbReference>
<dbReference type="Pfam" id="PF04760">
    <property type="entry name" value="IF2_N"/>
    <property type="match status" value="1"/>
</dbReference>
<feature type="region of interest" description="Disordered" evidence="10">
    <location>
        <begin position="28"/>
        <end position="323"/>
    </location>
</feature>
<dbReference type="GO" id="GO:0003924">
    <property type="term" value="F:GTPase activity"/>
    <property type="evidence" value="ECO:0007669"/>
    <property type="project" value="UniProtKB-UniRule"/>
</dbReference>
<dbReference type="SUPFAM" id="SSF50447">
    <property type="entry name" value="Translation proteins"/>
    <property type="match status" value="2"/>
</dbReference>
<dbReference type="NCBIfam" id="TIGR00487">
    <property type="entry name" value="IF-2"/>
    <property type="match status" value="1"/>
</dbReference>
<keyword evidence="5 8" id="KW-0648">Protein biosynthesis</keyword>
<dbReference type="InterPro" id="IPR053905">
    <property type="entry name" value="EF-G-like_DII"/>
</dbReference>
<dbReference type="InterPro" id="IPR000795">
    <property type="entry name" value="T_Tr_GTP-bd_dom"/>
</dbReference>
<feature type="compositionally biased region" description="Basic and acidic residues" evidence="10">
    <location>
        <begin position="51"/>
        <end position="77"/>
    </location>
</feature>
<evidence type="ECO:0000256" key="5">
    <source>
        <dbReference type="ARBA" id="ARBA00022917"/>
    </source>
</evidence>
<dbReference type="FunFam" id="3.40.50.10050:FF:000001">
    <property type="entry name" value="Translation initiation factor IF-2"/>
    <property type="match status" value="1"/>
</dbReference>
<sequence>MAKNLKLNIKNTQIAKALNLDSLKDKLAKKKAGGKEKEPAEQKPVPKSTKTKADKAKAGKGAAEEHVDLPEKEEAPKIKARSRSVFAEPEKKEEPVEQETPVEEPAEPEEELSLESKIFKDAEEVREESFAEEKEPTPPVVEELSIEAEPIVEETAKEEEAKTAAPKPAEPEVKAPVQEPVAQPPKPVTPPPVKLGPTGRHVKDLLVNRWAKPSPDKKAGEKPKEQVAARDDKKGKPEADERFKPKPKSSDTPATSEEDADDKSGKKKGVKPGKFKEYKDIKPAKRGDAGSFDYRARQGLRDDDEGSYRKRRPRHGKEKQEEVLISRPTSIKIRTPISIKDLAGEMKLKASQLIEKLFMQGLMVTLNDVLEDEITIQLLGHEFGCEIALDNTEKERVRITDKTIKEEVMGADPDKLESRAPIVAFMGHVDHGKTSLIDSIRKSNRVAGEAGAITQHIGAFRCKTKVGDITVLDTPGHEAFSAMRARGADVTDIVVLVVAGDEGMKQQTVEALNHAKSAGVTIVVAINKCDKPAFNPETVYRQLAEHELVPEAWGGQTITVNCSAVTGQGVEELLEMLALQSEVLELKADPTARARGIVLESEMHKGLGAKATVLVLNGTLKPGDAIVFGSNFGRVKTMHDERGHNMKSAGPSSPAEITGLSGLPDAGEEFIVVKDEKEAKSIADIRAKDERLLAMQRKAVSLEKLLEGASNKMQKKVLNVILRADVQGSLEALKTALMKIESTKVSVNIIFSGVGEISESDVLLANASNAVIIGFHTLIESHAEPLIKQWGIKVAMHDIIYHAIDSVKLMMEGLLDKLAIETDRGVVEVKAVFKSSQHGQIAGCQVIDGSVHRNWHVRLMREGKEIWRGPITSLKRHKDDVKEVSKGFECGVLLPTNDIKEGDKLEIYEVTYQKQEL</sequence>
<dbReference type="InterPro" id="IPR044145">
    <property type="entry name" value="IF2_II"/>
</dbReference>
<dbReference type="Proteomes" id="UP000220251">
    <property type="component" value="Unassembled WGS sequence"/>
</dbReference>
<dbReference type="Pfam" id="PF22042">
    <property type="entry name" value="EF-G_D2"/>
    <property type="match status" value="1"/>
</dbReference>
<dbReference type="CDD" id="cd01887">
    <property type="entry name" value="IF2_eIF5B"/>
    <property type="match status" value="1"/>
</dbReference>
<feature type="binding site" evidence="8">
    <location>
        <begin position="527"/>
        <end position="530"/>
    </location>
    <ligand>
        <name>GTP</name>
        <dbReference type="ChEBI" id="CHEBI:37565"/>
    </ligand>
</feature>
<dbReference type="CDD" id="cd03692">
    <property type="entry name" value="mtIF2_IVc"/>
    <property type="match status" value="1"/>
</dbReference>
<dbReference type="InterPro" id="IPR005225">
    <property type="entry name" value="Small_GTP-bd"/>
</dbReference>
<feature type="binding site" evidence="8">
    <location>
        <begin position="427"/>
        <end position="434"/>
    </location>
    <ligand>
        <name>GTP</name>
        <dbReference type="ChEBI" id="CHEBI:37565"/>
    </ligand>
</feature>
<evidence type="ECO:0000256" key="3">
    <source>
        <dbReference type="ARBA" id="ARBA00022540"/>
    </source>
</evidence>
<evidence type="ECO:0000256" key="4">
    <source>
        <dbReference type="ARBA" id="ARBA00022741"/>
    </source>
</evidence>
<gene>
    <name evidence="8 12" type="primary">infB</name>
    <name evidence="12" type="ORF">ELAC_1981</name>
</gene>
<evidence type="ECO:0000256" key="6">
    <source>
        <dbReference type="ARBA" id="ARBA00023134"/>
    </source>
</evidence>
<dbReference type="PANTHER" id="PTHR43381">
    <property type="entry name" value="TRANSLATION INITIATION FACTOR IF-2-RELATED"/>
    <property type="match status" value="1"/>
</dbReference>
<organism evidence="12 13">
    <name type="scientific">Estrella lausannensis</name>
    <dbReference type="NCBI Taxonomy" id="483423"/>
    <lineage>
        <taxon>Bacteria</taxon>
        <taxon>Pseudomonadati</taxon>
        <taxon>Chlamydiota</taxon>
        <taxon>Chlamydiia</taxon>
        <taxon>Parachlamydiales</taxon>
        <taxon>Candidatus Criblamydiaceae</taxon>
        <taxon>Estrella</taxon>
    </lineage>
</organism>
<dbReference type="OrthoDB" id="9811804at2"/>
<dbReference type="Pfam" id="PF11987">
    <property type="entry name" value="IF-2"/>
    <property type="match status" value="1"/>
</dbReference>
<keyword evidence="8" id="KW-0963">Cytoplasm</keyword>
<dbReference type="HAMAP" id="MF_00100_B">
    <property type="entry name" value="IF_2_B"/>
    <property type="match status" value="1"/>
</dbReference>
<dbReference type="InterPro" id="IPR015760">
    <property type="entry name" value="TIF_IF2"/>
</dbReference>
<evidence type="ECO:0000313" key="13">
    <source>
        <dbReference type="Proteomes" id="UP000220251"/>
    </source>
</evidence>
<feature type="compositionally biased region" description="Pro residues" evidence="10">
    <location>
        <begin position="182"/>
        <end position="194"/>
    </location>
</feature>
<dbReference type="InterPro" id="IPR023115">
    <property type="entry name" value="TIF_IF2_dom3"/>
</dbReference>
<comment type="subcellular location">
    <subcellularLocation>
        <location evidence="8">Cytoplasm</location>
    </subcellularLocation>
</comment>
<dbReference type="NCBIfam" id="TIGR00231">
    <property type="entry name" value="small_GTP"/>
    <property type="match status" value="1"/>
</dbReference>
<evidence type="ECO:0000256" key="2">
    <source>
        <dbReference type="ARBA" id="ARBA00020675"/>
    </source>
</evidence>
<feature type="compositionally biased region" description="Basic and acidic residues" evidence="10">
    <location>
        <begin position="274"/>
        <end position="301"/>
    </location>
</feature>
<dbReference type="AlphaFoldDB" id="A0A0H5DSL7"/>
<dbReference type="Gene3D" id="2.40.30.10">
    <property type="entry name" value="Translation factors"/>
    <property type="match status" value="2"/>
</dbReference>
<dbReference type="GO" id="GO:0003743">
    <property type="term" value="F:translation initiation factor activity"/>
    <property type="evidence" value="ECO:0007669"/>
    <property type="project" value="UniProtKB-UniRule"/>
</dbReference>
<evidence type="ECO:0000313" key="12">
    <source>
        <dbReference type="EMBL" id="CRX39303.1"/>
    </source>
</evidence>
<dbReference type="FunFam" id="2.40.30.10:FF:000054">
    <property type="entry name" value="Translation initiation factor IF-2"/>
    <property type="match status" value="1"/>
</dbReference>
<evidence type="ECO:0000256" key="9">
    <source>
        <dbReference type="RuleBase" id="RU000644"/>
    </source>
</evidence>
<name>A0A0H5DSL7_9BACT</name>
<dbReference type="GO" id="GO:0005525">
    <property type="term" value="F:GTP binding"/>
    <property type="evidence" value="ECO:0007669"/>
    <property type="project" value="UniProtKB-KW"/>
</dbReference>
<feature type="compositionally biased region" description="Acidic residues" evidence="10">
    <location>
        <begin position="96"/>
        <end position="113"/>
    </location>
</feature>
<feature type="region of interest" description="G-domain" evidence="8">
    <location>
        <begin position="421"/>
        <end position="569"/>
    </location>
</feature>
<dbReference type="FunFam" id="2.40.30.10:FF:000008">
    <property type="entry name" value="Translation initiation factor IF-2"/>
    <property type="match status" value="1"/>
</dbReference>
<dbReference type="SUPFAM" id="SSF52156">
    <property type="entry name" value="Initiation factor IF2/eIF5b, domain 3"/>
    <property type="match status" value="1"/>
</dbReference>
<accession>A0A0H5DSL7</accession>
<dbReference type="EMBL" id="CWGJ01000027">
    <property type="protein sequence ID" value="CRX39303.1"/>
    <property type="molecule type" value="Genomic_DNA"/>
</dbReference>
<proteinExistence type="inferred from homology"/>
<keyword evidence="13" id="KW-1185">Reference proteome</keyword>
<evidence type="ECO:0000259" key="11">
    <source>
        <dbReference type="PROSITE" id="PS51722"/>
    </source>
</evidence>